<dbReference type="SUPFAM" id="SSF46785">
    <property type="entry name" value="Winged helix' DNA-binding domain"/>
    <property type="match status" value="1"/>
</dbReference>
<name>A0ABV7VMZ0_9PROT</name>
<protein>
    <submittedName>
        <fullName evidence="2">LysR family transcriptional regulator</fullName>
    </submittedName>
</protein>
<accession>A0ABV7VMZ0</accession>
<dbReference type="Proteomes" id="UP001595711">
    <property type="component" value="Unassembled WGS sequence"/>
</dbReference>
<dbReference type="InterPro" id="IPR036390">
    <property type="entry name" value="WH_DNA-bd_sf"/>
</dbReference>
<evidence type="ECO:0000259" key="1">
    <source>
        <dbReference type="PROSITE" id="PS50931"/>
    </source>
</evidence>
<dbReference type="Gene3D" id="1.10.10.10">
    <property type="entry name" value="Winged helix-like DNA-binding domain superfamily/Winged helix DNA-binding domain"/>
    <property type="match status" value="1"/>
</dbReference>
<comment type="caution">
    <text evidence="2">The sequence shown here is derived from an EMBL/GenBank/DDBJ whole genome shotgun (WGS) entry which is preliminary data.</text>
</comment>
<dbReference type="InterPro" id="IPR000847">
    <property type="entry name" value="LysR_HTH_N"/>
</dbReference>
<evidence type="ECO:0000313" key="2">
    <source>
        <dbReference type="EMBL" id="MFC3678338.1"/>
    </source>
</evidence>
<keyword evidence="3" id="KW-1185">Reference proteome</keyword>
<dbReference type="PROSITE" id="PS50931">
    <property type="entry name" value="HTH_LYSR"/>
    <property type="match status" value="1"/>
</dbReference>
<dbReference type="RefSeq" id="WP_379729968.1">
    <property type="nucleotide sequence ID" value="NZ_JBHRYJ010000008.1"/>
</dbReference>
<reference evidence="3" key="1">
    <citation type="journal article" date="2019" name="Int. J. Syst. Evol. Microbiol.">
        <title>The Global Catalogue of Microorganisms (GCM) 10K type strain sequencing project: providing services to taxonomists for standard genome sequencing and annotation.</title>
        <authorList>
            <consortium name="The Broad Institute Genomics Platform"/>
            <consortium name="The Broad Institute Genome Sequencing Center for Infectious Disease"/>
            <person name="Wu L."/>
            <person name="Ma J."/>
        </authorList>
    </citation>
    <scope>NUCLEOTIDE SEQUENCE [LARGE SCALE GENOMIC DNA]</scope>
    <source>
        <strain evidence="3">KCTC 42182</strain>
    </source>
</reference>
<proteinExistence type="predicted"/>
<dbReference type="InterPro" id="IPR050950">
    <property type="entry name" value="HTH-type_LysR_regulators"/>
</dbReference>
<sequence>MCFYLLALQLFVALVEEQSFARAAARENIAASALSKRIADLESSLKVSLIQAELAKLIAIDGKAVLGIKRHQ</sequence>
<dbReference type="EMBL" id="JBHRYJ010000008">
    <property type="protein sequence ID" value="MFC3678338.1"/>
    <property type="molecule type" value="Genomic_DNA"/>
</dbReference>
<evidence type="ECO:0000313" key="3">
    <source>
        <dbReference type="Proteomes" id="UP001595711"/>
    </source>
</evidence>
<dbReference type="PANTHER" id="PTHR30419">
    <property type="entry name" value="HTH-TYPE TRANSCRIPTIONAL REGULATOR YBHD"/>
    <property type="match status" value="1"/>
</dbReference>
<dbReference type="Pfam" id="PF00126">
    <property type="entry name" value="HTH_1"/>
    <property type="match status" value="1"/>
</dbReference>
<gene>
    <name evidence="2" type="ORF">ACFOOQ_22525</name>
</gene>
<feature type="domain" description="HTH lysR-type" evidence="1">
    <location>
        <begin position="8"/>
        <end position="49"/>
    </location>
</feature>
<organism evidence="2 3">
    <name type="scientific">Ferrovibrio xuzhouensis</name>
    <dbReference type="NCBI Taxonomy" id="1576914"/>
    <lineage>
        <taxon>Bacteria</taxon>
        <taxon>Pseudomonadati</taxon>
        <taxon>Pseudomonadota</taxon>
        <taxon>Alphaproteobacteria</taxon>
        <taxon>Rhodospirillales</taxon>
        <taxon>Rhodospirillaceae</taxon>
        <taxon>Ferrovibrio</taxon>
    </lineage>
</organism>
<dbReference type="InterPro" id="IPR036388">
    <property type="entry name" value="WH-like_DNA-bd_sf"/>
</dbReference>